<proteinExistence type="predicted"/>
<keyword evidence="1" id="KW-0614">Plasmid</keyword>
<protein>
    <submittedName>
        <fullName evidence="1">SAV_2336 family protein</fullName>
    </submittedName>
</protein>
<reference evidence="1" key="1">
    <citation type="submission" date="2022-10" db="EMBL/GenBank/DDBJ databases">
        <title>The complete genomes of actinobacterial strains from the NBC collection.</title>
        <authorList>
            <person name="Joergensen T.S."/>
            <person name="Alvarez Arevalo M."/>
            <person name="Sterndorff E.B."/>
            <person name="Faurdal D."/>
            <person name="Vuksanovic O."/>
            <person name="Mourched A.-S."/>
            <person name="Charusanti P."/>
            <person name="Shaw S."/>
            <person name="Blin K."/>
            <person name="Weber T."/>
        </authorList>
    </citation>
    <scope>NUCLEOTIDE SEQUENCE [LARGE SCALE GENOMIC DNA]</scope>
    <source>
        <strain evidence="1">NBC 01686</strain>
        <plasmid evidence="1">unnamed1</plasmid>
    </source>
</reference>
<dbReference type="NCBIfam" id="NF041121">
    <property type="entry name" value="SAV_2336_NTERM"/>
    <property type="match status" value="1"/>
</dbReference>
<accession>A0ABZ1YFI8</accession>
<name>A0ABZ1YFI8_9ACTN</name>
<dbReference type="InterPro" id="IPR047738">
    <property type="entry name" value="SAV_2336-like_N"/>
</dbReference>
<dbReference type="RefSeq" id="WP_266478018.1">
    <property type="nucleotide sequence ID" value="NZ_CP109208.1"/>
</dbReference>
<gene>
    <name evidence="1" type="ORF">OIE82_34850</name>
</gene>
<organism evidence="1">
    <name type="scientific">Streptomyces althioticus</name>
    <dbReference type="NCBI Taxonomy" id="83380"/>
    <lineage>
        <taxon>Bacteria</taxon>
        <taxon>Bacillati</taxon>
        <taxon>Actinomycetota</taxon>
        <taxon>Actinomycetes</taxon>
        <taxon>Kitasatosporales</taxon>
        <taxon>Streptomycetaceae</taxon>
        <taxon>Streptomyces</taxon>
        <taxon>Streptomyces althioticus group</taxon>
    </lineage>
</organism>
<evidence type="ECO:0000313" key="1">
    <source>
        <dbReference type="EMBL" id="WUU58358.1"/>
    </source>
</evidence>
<dbReference type="EMBL" id="CP109208">
    <property type="protein sequence ID" value="WUU58358.1"/>
    <property type="molecule type" value="Genomic_DNA"/>
</dbReference>
<sequence length="328" mass="34531">MNVRTTTALAPTGGPAYRLQLVFDAGPTMTMWRPLLRGLRQSLAQDGPFQSVTVSVLKADGTLRGCKAEADRTVTLVLSDCSGPQWHPGPAADRWYGTLRSWARVRPVAVVQPLPEHMWQRTALPGTPGRICAPAAGVPNSALSFTPCDGAPEAGADSIPVPVLEPSAPWLENWWALINGTDGAGVPASAAHVPPAPLEGSASPVELTAEELVLRFRATASPEAFRLAGHLAVGVPHLPVMQLVHSSVEADPCPSHLAEVILSGMLRAVPGSPGVYAFREGVAALLLRTVPRTSVSRTVTLLTRAAAELTGAPERRALVSEEGLRHLG</sequence>
<geneLocation type="plasmid" evidence="1">
    <name>unnamed1</name>
</geneLocation>